<evidence type="ECO:0000259" key="3">
    <source>
        <dbReference type="PROSITE" id="PS50914"/>
    </source>
</evidence>
<evidence type="ECO:0000313" key="4">
    <source>
        <dbReference type="EMBL" id="MBB4225267.1"/>
    </source>
</evidence>
<evidence type="ECO:0000256" key="2">
    <source>
        <dbReference type="SAM" id="Phobius"/>
    </source>
</evidence>
<dbReference type="PANTHER" id="PTHR34606">
    <property type="entry name" value="BON DOMAIN-CONTAINING PROTEIN"/>
    <property type="match status" value="1"/>
</dbReference>
<dbReference type="SMART" id="SM00749">
    <property type="entry name" value="BON"/>
    <property type="match status" value="2"/>
</dbReference>
<name>A0A840G1V3_9BURK</name>
<feature type="transmembrane region" description="Helical" evidence="2">
    <location>
        <begin position="22"/>
        <end position="55"/>
    </location>
</feature>
<feature type="compositionally biased region" description="Low complexity" evidence="1">
    <location>
        <begin position="262"/>
        <end position="271"/>
    </location>
</feature>
<organism evidence="4 5">
    <name type="scientific">Variovorax guangxiensis</name>
    <dbReference type="NCBI Taxonomy" id="1775474"/>
    <lineage>
        <taxon>Bacteria</taxon>
        <taxon>Pseudomonadati</taxon>
        <taxon>Pseudomonadota</taxon>
        <taxon>Betaproteobacteria</taxon>
        <taxon>Burkholderiales</taxon>
        <taxon>Comamonadaceae</taxon>
        <taxon>Variovorax</taxon>
    </lineage>
</organism>
<dbReference type="PROSITE" id="PS50914">
    <property type="entry name" value="BON"/>
    <property type="match status" value="2"/>
</dbReference>
<accession>A0A840G1V3</accession>
<comment type="caution">
    <text evidence="4">The sequence shown here is derived from an EMBL/GenBank/DDBJ whole genome shotgun (WGS) entry which is preliminary data.</text>
</comment>
<keyword evidence="2" id="KW-1133">Transmembrane helix</keyword>
<proteinExistence type="predicted"/>
<feature type="compositionally biased region" description="Pro residues" evidence="1">
    <location>
        <begin position="252"/>
        <end position="261"/>
    </location>
</feature>
<dbReference type="AlphaFoldDB" id="A0A840G1V3"/>
<feature type="compositionally biased region" description="Low complexity" evidence="1">
    <location>
        <begin position="223"/>
        <end position="251"/>
    </location>
</feature>
<dbReference type="InterPro" id="IPR014004">
    <property type="entry name" value="Transpt-assoc_nodulatn_dom_bac"/>
</dbReference>
<keyword evidence="2" id="KW-0472">Membrane</keyword>
<protein>
    <submittedName>
        <fullName evidence="4">Osmotically-inducible protein OsmY</fullName>
    </submittedName>
</protein>
<dbReference type="InterPro" id="IPR007055">
    <property type="entry name" value="BON_dom"/>
</dbReference>
<dbReference type="EMBL" id="JACIFZ010000011">
    <property type="protein sequence ID" value="MBB4225267.1"/>
    <property type="molecule type" value="Genomic_DNA"/>
</dbReference>
<evidence type="ECO:0000256" key="1">
    <source>
        <dbReference type="SAM" id="MobiDB-lite"/>
    </source>
</evidence>
<keyword evidence="2" id="KW-0812">Transmembrane</keyword>
<dbReference type="RefSeq" id="WP_375792112.1">
    <property type="nucleotide sequence ID" value="NZ_JACIFZ010000011.1"/>
</dbReference>
<feature type="domain" description="BON" evidence="3">
    <location>
        <begin position="143"/>
        <end position="210"/>
    </location>
</feature>
<reference evidence="4 5" key="1">
    <citation type="submission" date="2020-08" db="EMBL/GenBank/DDBJ databases">
        <title>Genomic Encyclopedia of Type Strains, Phase IV (KMG-V): Genome sequencing to study the core and pangenomes of soil and plant-associated prokaryotes.</title>
        <authorList>
            <person name="Whitman W."/>
        </authorList>
    </citation>
    <scope>NUCLEOTIDE SEQUENCE [LARGE SCALE GENOMIC DNA]</scope>
    <source>
        <strain evidence="4 5">34/80</strain>
    </source>
</reference>
<dbReference type="Gene3D" id="3.30.1340.30">
    <property type="match status" value="1"/>
</dbReference>
<dbReference type="Pfam" id="PF04972">
    <property type="entry name" value="BON"/>
    <property type="match status" value="2"/>
</dbReference>
<sequence length="280" mass="28947">MTLTTMTTTTTTTTTTTSTQRFALALTLGAAMVAGLSACVPLVVGGAAVVGVGMVATDRRSSGAQLDDQGIELRAAARVRDIANDQMYVSVTSYNRQVLLTGAVGSDADRRRVEDEVSRIVNVRSVVNELTVGSSSTFQDRSNDLYITGKVKASLLDAKDIFANSFKVVTERGVVYLMGIATRRETDRATEITRGVSGVVKVVRVVEVVSEADLAASQAANQAAAQRGGTGPAPVTSATPSAPSSSSTSRVPLPPMEPLPPAGSSTPAPSSNGVTTSPVR</sequence>
<feature type="region of interest" description="Disordered" evidence="1">
    <location>
        <begin position="223"/>
        <end position="280"/>
    </location>
</feature>
<evidence type="ECO:0000313" key="5">
    <source>
        <dbReference type="Proteomes" id="UP000524450"/>
    </source>
</evidence>
<feature type="domain" description="BON" evidence="3">
    <location>
        <begin position="67"/>
        <end position="134"/>
    </location>
</feature>
<dbReference type="Proteomes" id="UP000524450">
    <property type="component" value="Unassembled WGS sequence"/>
</dbReference>
<gene>
    <name evidence="4" type="ORF">GGD71_006077</name>
</gene>
<dbReference type="InterPro" id="IPR051686">
    <property type="entry name" value="Lipoprotein_DolP"/>
</dbReference>
<dbReference type="PANTHER" id="PTHR34606:SF15">
    <property type="entry name" value="BON DOMAIN-CONTAINING PROTEIN"/>
    <property type="match status" value="1"/>
</dbReference>